<evidence type="ECO:0000313" key="4">
    <source>
        <dbReference type="EMBL" id="NKX51264.1"/>
    </source>
</evidence>
<dbReference type="SUPFAM" id="SSF46689">
    <property type="entry name" value="Homeodomain-like"/>
    <property type="match status" value="1"/>
</dbReference>
<dbReference type="Proteomes" id="UP000523795">
    <property type="component" value="Unassembled WGS sequence"/>
</dbReference>
<evidence type="ECO:0000259" key="3">
    <source>
        <dbReference type="PROSITE" id="PS50977"/>
    </source>
</evidence>
<dbReference type="InterPro" id="IPR041583">
    <property type="entry name" value="TetR_C_31"/>
</dbReference>
<dbReference type="Pfam" id="PF17940">
    <property type="entry name" value="TetR_C_31"/>
    <property type="match status" value="1"/>
</dbReference>
<dbReference type="InterPro" id="IPR001647">
    <property type="entry name" value="HTH_TetR"/>
</dbReference>
<accession>A0ABX1JPM8</accession>
<protein>
    <submittedName>
        <fullName evidence="4">TetR family transcriptional regulator</fullName>
    </submittedName>
</protein>
<gene>
    <name evidence="4" type="ORF">HER39_11945</name>
</gene>
<sequence>METLQSLSAPSENTKWQAAQPIDRRYLIAEAATELIAQEGMRALTHRAVDTRLGLPAGSSSYYFRTRDELLAAILAHLHAHSPRRMEARELPVPLGCHGTDLEAMAALIAEHLENLITTRPHHIKARYALALELSGREEFADSVSDVLVSRSQTVELFRTLGSSDPQTLAAGFIALLEGLTFRSLVDHGAGALVPGQRRAEVFHEAIASYLLGVAESDLPA</sequence>
<organism evidence="4 5">
    <name type="scientific">Arthrobacter deserti</name>
    <dbReference type="NCBI Taxonomy" id="1742687"/>
    <lineage>
        <taxon>Bacteria</taxon>
        <taxon>Bacillati</taxon>
        <taxon>Actinomycetota</taxon>
        <taxon>Actinomycetes</taxon>
        <taxon>Micrococcales</taxon>
        <taxon>Micrococcaceae</taxon>
        <taxon>Arthrobacter</taxon>
    </lineage>
</organism>
<comment type="caution">
    <text evidence="4">The sequence shown here is derived from an EMBL/GenBank/DDBJ whole genome shotgun (WGS) entry which is preliminary data.</text>
</comment>
<dbReference type="Gene3D" id="1.10.357.10">
    <property type="entry name" value="Tetracycline Repressor, domain 2"/>
    <property type="match status" value="1"/>
</dbReference>
<keyword evidence="1 2" id="KW-0238">DNA-binding</keyword>
<proteinExistence type="predicted"/>
<feature type="DNA-binding region" description="H-T-H motif" evidence="2">
    <location>
        <begin position="45"/>
        <end position="64"/>
    </location>
</feature>
<dbReference type="EMBL" id="JAAZSR010000198">
    <property type="protein sequence ID" value="NKX51264.1"/>
    <property type="molecule type" value="Genomic_DNA"/>
</dbReference>
<reference evidence="4 5" key="1">
    <citation type="submission" date="2020-04" db="EMBL/GenBank/DDBJ databases">
        <authorList>
            <person name="Liu S."/>
        </authorList>
    </citation>
    <scope>NUCLEOTIDE SEQUENCE [LARGE SCALE GENOMIC DNA]</scope>
    <source>
        <strain evidence="4 5">CGMCC 1.15091</strain>
    </source>
</reference>
<dbReference type="PROSITE" id="PS50977">
    <property type="entry name" value="HTH_TETR_2"/>
    <property type="match status" value="1"/>
</dbReference>
<evidence type="ECO:0000256" key="1">
    <source>
        <dbReference type="ARBA" id="ARBA00023125"/>
    </source>
</evidence>
<keyword evidence="5" id="KW-1185">Reference proteome</keyword>
<dbReference type="InterPro" id="IPR009057">
    <property type="entry name" value="Homeodomain-like_sf"/>
</dbReference>
<evidence type="ECO:0000313" key="5">
    <source>
        <dbReference type="Proteomes" id="UP000523795"/>
    </source>
</evidence>
<name>A0ABX1JPM8_9MICC</name>
<dbReference type="Pfam" id="PF00440">
    <property type="entry name" value="TetR_N"/>
    <property type="match status" value="1"/>
</dbReference>
<feature type="domain" description="HTH tetR-type" evidence="3">
    <location>
        <begin position="22"/>
        <end position="82"/>
    </location>
</feature>
<evidence type="ECO:0000256" key="2">
    <source>
        <dbReference type="PROSITE-ProRule" id="PRU00335"/>
    </source>
</evidence>